<dbReference type="GO" id="GO:0008270">
    <property type="term" value="F:zinc ion binding"/>
    <property type="evidence" value="ECO:0007669"/>
    <property type="project" value="InterPro"/>
</dbReference>
<dbReference type="InterPro" id="IPR006026">
    <property type="entry name" value="Peptidase_Metallo"/>
</dbReference>
<keyword evidence="2" id="KW-0479">Metal-binding</keyword>
<proteinExistence type="predicted"/>
<dbReference type="EMBL" id="BDGG01000005">
    <property type="protein sequence ID" value="GAU99171.1"/>
    <property type="molecule type" value="Genomic_DNA"/>
</dbReference>
<protein>
    <recommendedName>
        <fullName evidence="2">Metalloendopeptidase</fullName>
        <ecNumber evidence="2">3.4.24.-</ecNumber>
    </recommendedName>
</protein>
<name>A0A1D1VC03_RAMVA</name>
<gene>
    <name evidence="4" type="primary">RvY_10207-1</name>
    <name evidence="4" type="synonym">RvY_10207.1</name>
    <name evidence="4" type="ORF">RvY_10207</name>
</gene>
<organism evidence="4 5">
    <name type="scientific">Ramazzottius varieornatus</name>
    <name type="common">Water bear</name>
    <name type="synonym">Tardigrade</name>
    <dbReference type="NCBI Taxonomy" id="947166"/>
    <lineage>
        <taxon>Eukaryota</taxon>
        <taxon>Metazoa</taxon>
        <taxon>Ecdysozoa</taxon>
        <taxon>Tardigrada</taxon>
        <taxon>Eutardigrada</taxon>
        <taxon>Parachela</taxon>
        <taxon>Hypsibioidea</taxon>
        <taxon>Ramazzottiidae</taxon>
        <taxon>Ramazzottius</taxon>
    </lineage>
</organism>
<dbReference type="SMART" id="SM00235">
    <property type="entry name" value="ZnMc"/>
    <property type="match status" value="1"/>
</dbReference>
<evidence type="ECO:0000259" key="3">
    <source>
        <dbReference type="PROSITE" id="PS51864"/>
    </source>
</evidence>
<dbReference type="PANTHER" id="PTHR10127:SF883">
    <property type="entry name" value="ZINC METALLOPROTEINASE NAS-8"/>
    <property type="match status" value="1"/>
</dbReference>
<dbReference type="SUPFAM" id="SSF55486">
    <property type="entry name" value="Metalloproteases ('zincins'), catalytic domain"/>
    <property type="match status" value="1"/>
</dbReference>
<dbReference type="InterPro" id="IPR024079">
    <property type="entry name" value="MetalloPept_cat_dom_sf"/>
</dbReference>
<sequence length="219" mass="24520">MHSSRTIFLASVFLLTLTYSVTAVGRWDTIPSLWPNAMVPYKLSKSVQNFDSKNNTILHAMEEIEAASCIHFMPRTTEDDFVELSAGFDCAGPTGRQGKAQVMQLMVPFCLERKKMLRQLLHLLGLPNEHQRPDRDSSITVNWDNISPLDAPLFAKLNKTDLPLEEMPYDYNSLTHPDGFFRAKTASIPTMTPLKEGVTVGKATGLSSGDINKLRLLYC</sequence>
<dbReference type="OrthoDB" id="291007at2759"/>
<dbReference type="AlphaFoldDB" id="A0A1D1VC03"/>
<reference evidence="4 5" key="1">
    <citation type="journal article" date="2016" name="Nat. Commun.">
        <title>Extremotolerant tardigrade genome and improved radiotolerance of human cultured cells by tardigrade-unique protein.</title>
        <authorList>
            <person name="Hashimoto T."/>
            <person name="Horikawa D.D."/>
            <person name="Saito Y."/>
            <person name="Kuwahara H."/>
            <person name="Kozuka-Hata H."/>
            <person name="Shin-I T."/>
            <person name="Minakuchi Y."/>
            <person name="Ohishi K."/>
            <person name="Motoyama A."/>
            <person name="Aizu T."/>
            <person name="Enomoto A."/>
            <person name="Kondo K."/>
            <person name="Tanaka S."/>
            <person name="Hara Y."/>
            <person name="Koshikawa S."/>
            <person name="Sagara H."/>
            <person name="Miura T."/>
            <person name="Yokobori S."/>
            <person name="Miyagawa K."/>
            <person name="Suzuki Y."/>
            <person name="Kubo T."/>
            <person name="Oyama M."/>
            <person name="Kohara Y."/>
            <person name="Fujiyama A."/>
            <person name="Arakawa K."/>
            <person name="Katayama T."/>
            <person name="Toyoda A."/>
            <person name="Kunieda T."/>
        </authorList>
    </citation>
    <scope>NUCLEOTIDE SEQUENCE [LARGE SCALE GENOMIC DNA]</scope>
    <source>
        <strain evidence="4 5">YOKOZUNA-1</strain>
    </source>
</reference>
<comment type="caution">
    <text evidence="4">The sequence shown here is derived from an EMBL/GenBank/DDBJ whole genome shotgun (WGS) entry which is preliminary data.</text>
</comment>
<dbReference type="PRINTS" id="PR00480">
    <property type="entry name" value="ASTACIN"/>
</dbReference>
<keyword evidence="2" id="KW-0862">Zinc</keyword>
<dbReference type="EC" id="3.4.24.-" evidence="2"/>
<keyword evidence="2" id="KW-0732">Signal</keyword>
<dbReference type="Proteomes" id="UP000186922">
    <property type="component" value="Unassembled WGS sequence"/>
</dbReference>
<dbReference type="PROSITE" id="PS51864">
    <property type="entry name" value="ASTACIN"/>
    <property type="match status" value="1"/>
</dbReference>
<comment type="caution">
    <text evidence="1">Lacks conserved residue(s) required for the propagation of feature annotation.</text>
</comment>
<dbReference type="Gene3D" id="3.40.390.10">
    <property type="entry name" value="Collagenase (Catalytic Domain)"/>
    <property type="match status" value="1"/>
</dbReference>
<keyword evidence="2" id="KW-0482">Metalloprotease</keyword>
<comment type="cofactor">
    <cofactor evidence="2">
        <name>Zn(2+)</name>
        <dbReference type="ChEBI" id="CHEBI:29105"/>
    </cofactor>
    <text evidence="2">Binds 1 zinc ion per subunit.</text>
</comment>
<dbReference type="PANTHER" id="PTHR10127">
    <property type="entry name" value="DISCOIDIN, CUB, EGF, LAMININ , AND ZINC METALLOPROTEASE DOMAIN CONTAINING"/>
    <property type="match status" value="1"/>
</dbReference>
<dbReference type="GO" id="GO:0006508">
    <property type="term" value="P:proteolysis"/>
    <property type="evidence" value="ECO:0007669"/>
    <property type="project" value="UniProtKB-KW"/>
</dbReference>
<evidence type="ECO:0000313" key="5">
    <source>
        <dbReference type="Proteomes" id="UP000186922"/>
    </source>
</evidence>
<feature type="domain" description="Peptidase M12A" evidence="3">
    <location>
        <begin position="28"/>
        <end position="219"/>
    </location>
</feature>
<evidence type="ECO:0000256" key="1">
    <source>
        <dbReference type="PROSITE-ProRule" id="PRU01211"/>
    </source>
</evidence>
<accession>A0A1D1VC03</accession>
<dbReference type="InterPro" id="IPR001506">
    <property type="entry name" value="Peptidase_M12A"/>
</dbReference>
<feature type="chain" id="PRO_5008811115" description="Metalloendopeptidase" evidence="2">
    <location>
        <begin position="24"/>
        <end position="219"/>
    </location>
</feature>
<dbReference type="GO" id="GO:0004222">
    <property type="term" value="F:metalloendopeptidase activity"/>
    <property type="evidence" value="ECO:0007669"/>
    <property type="project" value="UniProtKB-UniRule"/>
</dbReference>
<keyword evidence="5" id="KW-1185">Reference proteome</keyword>
<keyword evidence="2" id="KW-0378">Hydrolase</keyword>
<dbReference type="Pfam" id="PF01400">
    <property type="entry name" value="Astacin"/>
    <property type="match status" value="1"/>
</dbReference>
<evidence type="ECO:0000256" key="2">
    <source>
        <dbReference type="RuleBase" id="RU361183"/>
    </source>
</evidence>
<keyword evidence="2" id="KW-0645">Protease</keyword>
<evidence type="ECO:0000313" key="4">
    <source>
        <dbReference type="EMBL" id="GAU99171.1"/>
    </source>
</evidence>
<feature type="signal peptide" evidence="2">
    <location>
        <begin position="1"/>
        <end position="23"/>
    </location>
</feature>